<dbReference type="InterPro" id="IPR015421">
    <property type="entry name" value="PyrdxlP-dep_Trfase_major"/>
</dbReference>
<keyword evidence="8" id="KW-0032">Aminotransferase</keyword>
<keyword evidence="3" id="KW-0210">Decarboxylase</keyword>
<sequence>MIEMITKTKTDFAYSPLFLNNEEGFNNYSQSLKIIEKKLTNFLKGNNLAYSGKKPNEIEARLNEVTLASLKGETMEAVAAELAEFVINDSINVHSPTCIGHLHCPTLIPAVAAEMIIGTLNQSMDSWDQSSTATFVEEHLIDWLCSQVGLPEQADGIFTSGGTQSNYMGLLLARDAYCKRYWDMDVQQHGLPVEAKKLRILCSEAAHFTVRKSAAQLGLGEQAVITVKTDSNHRMSMGELNNELLLLEEQGLLPFAIVATCGTTDFGSIDPLHEVSLAARKNGIWLHVDAAYGGAMILSKDYKELISGIELADSITVDFHKLFYQPISCGAFLVSDTNSFQYIQHHADYLNPQEDEAEGMVHLVNKSVQTTRRFDALKLWMSLKVVGLDTFAEMIDYTCHLAREVAVKIDQAEGFSVLNKDPELNAVVFRYNPEGESDQLVNLLNKQIQQELLKSGRAFLAKTRFDGRVYLKMTLLNPMTRLEHIEGILDEIRVLGEMFKMMEE</sequence>
<keyword evidence="5 7" id="KW-0456">Lyase</keyword>
<dbReference type="PANTHER" id="PTHR45677:SF8">
    <property type="entry name" value="CYSTEINE SULFINIC ACID DECARBOXYLASE"/>
    <property type="match status" value="1"/>
</dbReference>
<evidence type="ECO:0000313" key="8">
    <source>
        <dbReference type="EMBL" id="MDM5451207.1"/>
    </source>
</evidence>
<dbReference type="GO" id="GO:0005737">
    <property type="term" value="C:cytoplasm"/>
    <property type="evidence" value="ECO:0007669"/>
    <property type="project" value="TreeGrafter"/>
</dbReference>
<dbReference type="InterPro" id="IPR015424">
    <property type="entry name" value="PyrdxlP-dep_Trfase"/>
</dbReference>
<feature type="modified residue" description="N6-(pyridoxal phosphate)lysine" evidence="6">
    <location>
        <position position="321"/>
    </location>
</feature>
<dbReference type="Proteomes" id="UP001234602">
    <property type="component" value="Unassembled WGS sequence"/>
</dbReference>
<protein>
    <submittedName>
        <fullName evidence="8">Aspartate aminotransferase family protein</fullName>
    </submittedName>
</protein>
<dbReference type="GO" id="GO:0004058">
    <property type="term" value="F:aromatic-L-amino-acid decarboxylase activity"/>
    <property type="evidence" value="ECO:0007669"/>
    <property type="project" value="UniProtKB-ARBA"/>
</dbReference>
<dbReference type="Gene3D" id="3.40.640.10">
    <property type="entry name" value="Type I PLP-dependent aspartate aminotransferase-like (Major domain)"/>
    <property type="match status" value="1"/>
</dbReference>
<dbReference type="GO" id="GO:0008483">
    <property type="term" value="F:transaminase activity"/>
    <property type="evidence" value="ECO:0007669"/>
    <property type="project" value="UniProtKB-KW"/>
</dbReference>
<organism evidence="8 9">
    <name type="scientific">Peribacillus simplex</name>
    <dbReference type="NCBI Taxonomy" id="1478"/>
    <lineage>
        <taxon>Bacteria</taxon>
        <taxon>Bacillati</taxon>
        <taxon>Bacillota</taxon>
        <taxon>Bacilli</taxon>
        <taxon>Bacillales</taxon>
        <taxon>Bacillaceae</taxon>
        <taxon>Peribacillus</taxon>
    </lineage>
</organism>
<dbReference type="RefSeq" id="WP_289319287.1">
    <property type="nucleotide sequence ID" value="NZ_JAUCEY010000008.1"/>
</dbReference>
<dbReference type="CDD" id="cd06450">
    <property type="entry name" value="DOPA_deC_like"/>
    <property type="match status" value="1"/>
</dbReference>
<dbReference type="Pfam" id="PF00282">
    <property type="entry name" value="Pyridoxal_deC"/>
    <property type="match status" value="1"/>
</dbReference>
<dbReference type="SUPFAM" id="SSF53383">
    <property type="entry name" value="PLP-dependent transferases"/>
    <property type="match status" value="1"/>
</dbReference>
<dbReference type="GO" id="GO:0030170">
    <property type="term" value="F:pyridoxal phosphate binding"/>
    <property type="evidence" value="ECO:0007669"/>
    <property type="project" value="InterPro"/>
</dbReference>
<evidence type="ECO:0000313" key="9">
    <source>
        <dbReference type="Proteomes" id="UP001234602"/>
    </source>
</evidence>
<evidence type="ECO:0000256" key="6">
    <source>
        <dbReference type="PIRSR" id="PIRSR602129-50"/>
    </source>
</evidence>
<comment type="caution">
    <text evidence="8">The sequence shown here is derived from an EMBL/GenBank/DDBJ whole genome shotgun (WGS) entry which is preliminary data.</text>
</comment>
<dbReference type="InterPro" id="IPR002129">
    <property type="entry name" value="PyrdxlP-dep_de-COase"/>
</dbReference>
<comment type="similarity">
    <text evidence="2 7">Belongs to the group II decarboxylase family.</text>
</comment>
<evidence type="ECO:0000256" key="1">
    <source>
        <dbReference type="ARBA" id="ARBA00001933"/>
    </source>
</evidence>
<evidence type="ECO:0000256" key="4">
    <source>
        <dbReference type="ARBA" id="ARBA00022898"/>
    </source>
</evidence>
<evidence type="ECO:0000256" key="5">
    <source>
        <dbReference type="ARBA" id="ARBA00023239"/>
    </source>
</evidence>
<dbReference type="GO" id="GO:0019752">
    <property type="term" value="P:carboxylic acid metabolic process"/>
    <property type="evidence" value="ECO:0007669"/>
    <property type="project" value="InterPro"/>
</dbReference>
<evidence type="ECO:0000256" key="3">
    <source>
        <dbReference type="ARBA" id="ARBA00022793"/>
    </source>
</evidence>
<dbReference type="InterPro" id="IPR015422">
    <property type="entry name" value="PyrdxlP-dep_Trfase_small"/>
</dbReference>
<gene>
    <name evidence="8" type="ORF">QUF89_03030</name>
</gene>
<dbReference type="Gene3D" id="3.90.1150.10">
    <property type="entry name" value="Aspartate Aminotransferase, domain 1"/>
    <property type="match status" value="1"/>
</dbReference>
<name>A0AAW7IBA1_9BACI</name>
<dbReference type="AlphaFoldDB" id="A0AAW7IBA1"/>
<evidence type="ECO:0000256" key="2">
    <source>
        <dbReference type="ARBA" id="ARBA00009533"/>
    </source>
</evidence>
<evidence type="ECO:0000256" key="7">
    <source>
        <dbReference type="RuleBase" id="RU000382"/>
    </source>
</evidence>
<dbReference type="PANTHER" id="PTHR45677">
    <property type="entry name" value="GLUTAMATE DECARBOXYLASE-RELATED"/>
    <property type="match status" value="1"/>
</dbReference>
<dbReference type="EMBL" id="JAUCEY010000008">
    <property type="protein sequence ID" value="MDM5451207.1"/>
    <property type="molecule type" value="Genomic_DNA"/>
</dbReference>
<keyword evidence="4 6" id="KW-0663">Pyridoxal phosphate</keyword>
<comment type="cofactor">
    <cofactor evidence="1 6 7">
        <name>pyridoxal 5'-phosphate</name>
        <dbReference type="ChEBI" id="CHEBI:597326"/>
    </cofactor>
</comment>
<proteinExistence type="inferred from homology"/>
<keyword evidence="8" id="KW-0808">Transferase</keyword>
<reference evidence="8" key="1">
    <citation type="submission" date="2023-06" db="EMBL/GenBank/DDBJ databases">
        <title>Comparative genomics of Bacillaceae isolates and their secondary metabolite potential.</title>
        <authorList>
            <person name="Song L."/>
            <person name="Nielsen L.J."/>
            <person name="Mohite O."/>
            <person name="Xu X."/>
            <person name="Weber T."/>
            <person name="Kovacs A.T."/>
        </authorList>
    </citation>
    <scope>NUCLEOTIDE SEQUENCE</scope>
    <source>
        <strain evidence="8">D8_B_37</strain>
    </source>
</reference>
<accession>A0AAW7IBA1</accession>
<dbReference type="Gene3D" id="1.20.1650.10">
    <property type="entry name" value="PLP-dependent transferases"/>
    <property type="match status" value="1"/>
</dbReference>